<sequence>MRILQYDRQDPVPGPSPRPHLYPSGNTDPTASASPTTHSCPLGSACPFLYPTPAMDSRPADRRPRATKSSQRRVESKLAMWERISRRQDETNSVPASSSWSSSEVYRAAEVATVSGSDSSSASDFTTSYDPSATSYAVYNATNALSSYTTNSTEFLTQNTTITSTSTSSSSSSSARTSSKSSSTKSTRTTTFTSLWSTSKSKTATGTASAATSTKSAYVPGVVLNMTMSGDSDTQAVYGVEVEMGHDDDDDKRKRKRGMGWGMGRRASYAKDGKNQMVNLQVDLGSSDMWVAVKECSTSDCNSAPTLFNEDLSLDSDTTANITYETGAVDGTIYWEQLNVGDFSIGYQAFIGATAVTNENLKGGNFSGVLGLSLPAASSILDEIRGTTGSNPDGATFLDNLFGAGSSAPSERLFTLSLSRREDVRTLSTFGIGATSPLFCPSPCSPNFVSIVAQPSLGSTGYTHWRVQIQSLSVTTWSDEKSGTGATTTKVALGNSKVYSTKGSPLAVLDSGGVQILVGSWSYAEQIYGAIGVLMSSDGLYRMPCSKQIALTFNIGGVDIPVHPLDMSYVDPSDLSQSTCIGMVQYSSNLGDSGDFVLGSAFMKNVYSIFKYPDTKKHVTWQPTVGLIPLTNASIASQDFYSVRVLHESLSTVSTTQAINAGGSGVYNPGSGTGSGSAESGKKASSTAIIAASSVGGFFVLGVVAFCAWWFFLRRKFGATGSVPTPDFKRRPSTSGHKSDHSMSTLRSKKHDYTNRQKSMIDGYKDWDDDEWVSGTEGADSIRLGYIPEALEEGDDEGRQTRAGVARSSRSLTVRSSTDRSRSIAEDPGMEEAALVDHMDPKSPTTPFAGPLPESPQALRRTLSDAASRHGPTEPTAPPSDSFPFHPSNGPYPSPIPIHQSASSHSKSPSMSMSGPFPSSPGPTGMARYSTMRLDSSPMYDIRTSDYFTIAPAPSTAQRGRRGSSGALGGEGAGHRRASPSKASGKVFFEESVKEESEGGS</sequence>
<comment type="similarity">
    <text evidence="1">Belongs to the peptidase A1 family.</text>
</comment>
<feature type="transmembrane region" description="Helical" evidence="3">
    <location>
        <begin position="688"/>
        <end position="712"/>
    </location>
</feature>
<gene>
    <name evidence="5" type="ORF">L202_05866</name>
</gene>
<feature type="compositionally biased region" description="Basic and acidic residues" evidence="2">
    <location>
        <begin position="988"/>
        <end position="1001"/>
    </location>
</feature>
<evidence type="ECO:0000313" key="5">
    <source>
        <dbReference type="EMBL" id="ODN75878.1"/>
    </source>
</evidence>
<comment type="caution">
    <text evidence="5">The sequence shown here is derived from an EMBL/GenBank/DDBJ whole genome shotgun (WGS) entry which is preliminary data.</text>
</comment>
<feature type="domain" description="Peptidase A1" evidence="4">
    <location>
        <begin position="265"/>
        <end position="620"/>
    </location>
</feature>
<evidence type="ECO:0000256" key="2">
    <source>
        <dbReference type="SAM" id="MobiDB-lite"/>
    </source>
</evidence>
<name>A0A1E3HHR6_9TREE</name>
<feature type="compositionally biased region" description="Basic and acidic residues" evidence="2">
    <location>
        <begin position="1"/>
        <end position="10"/>
    </location>
</feature>
<dbReference type="Proteomes" id="UP000094065">
    <property type="component" value="Unassembled WGS sequence"/>
</dbReference>
<dbReference type="InterPro" id="IPR001461">
    <property type="entry name" value="Aspartic_peptidase_A1"/>
</dbReference>
<evidence type="ECO:0000256" key="1">
    <source>
        <dbReference type="ARBA" id="ARBA00007447"/>
    </source>
</evidence>
<keyword evidence="3" id="KW-0472">Membrane</keyword>
<feature type="compositionally biased region" description="Low complexity" evidence="2">
    <location>
        <begin position="807"/>
        <end position="816"/>
    </location>
</feature>
<dbReference type="AlphaFoldDB" id="A0A1E3HHR6"/>
<evidence type="ECO:0000313" key="6">
    <source>
        <dbReference type="Proteomes" id="UP000094065"/>
    </source>
</evidence>
<keyword evidence="6" id="KW-1185">Reference proteome</keyword>
<dbReference type="PROSITE" id="PS51767">
    <property type="entry name" value="PEPTIDASE_A1"/>
    <property type="match status" value="1"/>
</dbReference>
<keyword evidence="3" id="KW-1133">Transmembrane helix</keyword>
<dbReference type="EMBL" id="AWGJ01000009">
    <property type="protein sequence ID" value="ODN75878.1"/>
    <property type="molecule type" value="Genomic_DNA"/>
</dbReference>
<dbReference type="GeneID" id="30157175"/>
<feature type="region of interest" description="Disordered" evidence="2">
    <location>
        <begin position="863"/>
        <end position="932"/>
    </location>
</feature>
<feature type="region of interest" description="Disordered" evidence="2">
    <location>
        <begin position="51"/>
        <end position="76"/>
    </location>
</feature>
<dbReference type="InterPro" id="IPR021109">
    <property type="entry name" value="Peptidase_aspartic_dom_sf"/>
</dbReference>
<accession>A0A1E3HHR6</accession>
<dbReference type="Pfam" id="PF00026">
    <property type="entry name" value="Asp"/>
    <property type="match status" value="2"/>
</dbReference>
<feature type="compositionally biased region" description="Polar residues" evidence="2">
    <location>
        <begin position="24"/>
        <end position="38"/>
    </location>
</feature>
<feature type="region of interest" description="Disordered" evidence="2">
    <location>
        <begin position="723"/>
        <end position="754"/>
    </location>
</feature>
<keyword evidence="3" id="KW-0812">Transmembrane</keyword>
<dbReference type="InterPro" id="IPR034164">
    <property type="entry name" value="Pepsin-like_dom"/>
</dbReference>
<evidence type="ECO:0000259" key="4">
    <source>
        <dbReference type="PROSITE" id="PS51767"/>
    </source>
</evidence>
<dbReference type="GO" id="GO:0006508">
    <property type="term" value="P:proteolysis"/>
    <property type="evidence" value="ECO:0007669"/>
    <property type="project" value="InterPro"/>
</dbReference>
<dbReference type="OrthoDB" id="2747330at2759"/>
<reference evidence="5 6" key="1">
    <citation type="submission" date="2016-06" db="EMBL/GenBank/DDBJ databases">
        <title>Evolution of pathogenesis and genome organization in the Tremellales.</title>
        <authorList>
            <person name="Cuomo C."/>
            <person name="Litvintseva A."/>
            <person name="Heitman J."/>
            <person name="Chen Y."/>
            <person name="Sun S."/>
            <person name="Springer D."/>
            <person name="Dromer F."/>
            <person name="Young S."/>
            <person name="Zeng Q."/>
            <person name="Chapman S."/>
            <person name="Gujja S."/>
            <person name="Saif S."/>
            <person name="Birren B."/>
        </authorList>
    </citation>
    <scope>NUCLEOTIDE SEQUENCE [LARGE SCALE GENOMIC DNA]</scope>
    <source>
        <strain evidence="5 6">CBS 6039</strain>
    </source>
</reference>
<dbReference type="STRING" id="1295533.A0A1E3HHR6"/>
<feature type="compositionally biased region" description="Low complexity" evidence="2">
    <location>
        <begin position="901"/>
        <end position="926"/>
    </location>
</feature>
<feature type="region of interest" description="Disordered" evidence="2">
    <location>
        <begin position="161"/>
        <end position="186"/>
    </location>
</feature>
<organism evidence="5 6">
    <name type="scientific">Cryptococcus amylolentus CBS 6039</name>
    <dbReference type="NCBI Taxonomy" id="1295533"/>
    <lineage>
        <taxon>Eukaryota</taxon>
        <taxon>Fungi</taxon>
        <taxon>Dikarya</taxon>
        <taxon>Basidiomycota</taxon>
        <taxon>Agaricomycotina</taxon>
        <taxon>Tremellomycetes</taxon>
        <taxon>Tremellales</taxon>
        <taxon>Cryptococcaceae</taxon>
        <taxon>Cryptococcus</taxon>
    </lineage>
</organism>
<dbReference type="GO" id="GO:0004190">
    <property type="term" value="F:aspartic-type endopeptidase activity"/>
    <property type="evidence" value="ECO:0007669"/>
    <property type="project" value="InterPro"/>
</dbReference>
<dbReference type="SUPFAM" id="SSF50630">
    <property type="entry name" value="Acid proteases"/>
    <property type="match status" value="1"/>
</dbReference>
<feature type="region of interest" description="Disordered" evidence="2">
    <location>
        <begin position="791"/>
        <end position="829"/>
    </location>
</feature>
<proteinExistence type="inferred from homology"/>
<feature type="region of interest" description="Disordered" evidence="2">
    <location>
        <begin position="1"/>
        <end position="38"/>
    </location>
</feature>
<evidence type="ECO:0000256" key="3">
    <source>
        <dbReference type="SAM" id="Phobius"/>
    </source>
</evidence>
<protein>
    <recommendedName>
        <fullName evidence="4">Peptidase A1 domain-containing protein</fullName>
    </recommendedName>
</protein>
<dbReference type="InterPro" id="IPR033121">
    <property type="entry name" value="PEPTIDASE_A1"/>
</dbReference>
<dbReference type="RefSeq" id="XP_018991409.1">
    <property type="nucleotide sequence ID" value="XM_019140258.1"/>
</dbReference>
<feature type="region of interest" description="Disordered" evidence="2">
    <location>
        <begin position="951"/>
        <end position="1001"/>
    </location>
</feature>
<dbReference type="CDD" id="cd05471">
    <property type="entry name" value="pepsin_like"/>
    <property type="match status" value="1"/>
</dbReference>
<dbReference type="PANTHER" id="PTHR47966">
    <property type="entry name" value="BETA-SITE APP-CLEAVING ENZYME, ISOFORM A-RELATED"/>
    <property type="match status" value="1"/>
</dbReference>
<dbReference type="Gene3D" id="2.40.70.10">
    <property type="entry name" value="Acid Proteases"/>
    <property type="match status" value="2"/>
</dbReference>
<dbReference type="PANTHER" id="PTHR47966:SF57">
    <property type="entry name" value="PEPTIDASE A1 DOMAIN-CONTAINING PROTEIN"/>
    <property type="match status" value="1"/>
</dbReference>